<feature type="transmembrane region" description="Helical" evidence="1">
    <location>
        <begin position="40"/>
        <end position="61"/>
    </location>
</feature>
<keyword evidence="1" id="KW-0812">Transmembrane</keyword>
<organism evidence="2 3">
    <name type="scientific">Drosophila busckii</name>
    <name type="common">Fruit fly</name>
    <dbReference type="NCBI Taxonomy" id="30019"/>
    <lineage>
        <taxon>Eukaryota</taxon>
        <taxon>Metazoa</taxon>
        <taxon>Ecdysozoa</taxon>
        <taxon>Arthropoda</taxon>
        <taxon>Hexapoda</taxon>
        <taxon>Insecta</taxon>
        <taxon>Pterygota</taxon>
        <taxon>Neoptera</taxon>
        <taxon>Endopterygota</taxon>
        <taxon>Diptera</taxon>
        <taxon>Brachycera</taxon>
        <taxon>Muscomorpha</taxon>
        <taxon>Ephydroidea</taxon>
        <taxon>Drosophilidae</taxon>
        <taxon>Drosophila</taxon>
    </lineage>
</organism>
<dbReference type="SMR" id="A0A0M5J863"/>
<name>A0A0M5J863_DROBS</name>
<feature type="non-terminal residue" evidence="2">
    <location>
        <position position="162"/>
    </location>
</feature>
<sequence>KMQREDSLLYCAYAIGAFDLLCALLFAALSMDMLVGHLSWLTIFGVCFGFFWCSLILLLLFGIYNRNTRLVRYWLLFSIAGIFMELVLIVYAFMRETSFQMGLTSNSLLLFLGLGKSINQFKSFTLSLCLLAVVETVFVFIVYQFYMLLSKCEACAKRPAQK</sequence>
<reference evidence="2 3" key="1">
    <citation type="submission" date="2015-08" db="EMBL/GenBank/DDBJ databases">
        <title>Ancestral chromatin configuration constrains chromatin evolution on differentiating sex chromosomes in Drosophila.</title>
        <authorList>
            <person name="Zhou Q."/>
            <person name="Bachtrog D."/>
        </authorList>
    </citation>
    <scope>NUCLEOTIDE SEQUENCE [LARGE SCALE GENOMIC DNA]</scope>
    <source>
        <tissue evidence="2">Whole larvae</tissue>
    </source>
</reference>
<feature type="transmembrane region" description="Helical" evidence="1">
    <location>
        <begin position="7"/>
        <end position="28"/>
    </location>
</feature>
<evidence type="ECO:0000313" key="2">
    <source>
        <dbReference type="EMBL" id="ALC43786.1"/>
    </source>
</evidence>
<dbReference type="Proteomes" id="UP000494163">
    <property type="component" value="Chromosome 3L"/>
</dbReference>
<keyword evidence="1" id="KW-0472">Membrane</keyword>
<dbReference type="AlphaFoldDB" id="A0A0M5J863"/>
<proteinExistence type="predicted"/>
<gene>
    <name evidence="2" type="ORF">Dbus_chr3Lg952</name>
</gene>
<keyword evidence="3" id="KW-1185">Reference proteome</keyword>
<dbReference type="EMBL" id="CP012525">
    <property type="protein sequence ID" value="ALC43786.1"/>
    <property type="molecule type" value="Genomic_DNA"/>
</dbReference>
<dbReference type="OrthoDB" id="7857893at2759"/>
<feature type="transmembrane region" description="Helical" evidence="1">
    <location>
        <begin position="127"/>
        <end position="149"/>
    </location>
</feature>
<protein>
    <submittedName>
        <fullName evidence="2">CG34238</fullName>
    </submittedName>
</protein>
<evidence type="ECO:0000256" key="1">
    <source>
        <dbReference type="SAM" id="Phobius"/>
    </source>
</evidence>
<accession>A0A0M5J863</accession>
<dbReference type="OMA" id="ACMDYER"/>
<feature type="non-terminal residue" evidence="2">
    <location>
        <position position="1"/>
    </location>
</feature>
<evidence type="ECO:0000313" key="3">
    <source>
        <dbReference type="Proteomes" id="UP000494163"/>
    </source>
</evidence>
<keyword evidence="1" id="KW-1133">Transmembrane helix</keyword>
<feature type="transmembrane region" description="Helical" evidence="1">
    <location>
        <begin position="73"/>
        <end position="93"/>
    </location>
</feature>